<dbReference type="AlphaFoldDB" id="A0AAP0D2P2"/>
<name>A0AAP0D2P2_9ASTR</name>
<keyword evidence="3" id="KW-0812">Transmembrane</keyword>
<feature type="transmembrane region" description="Helical" evidence="3">
    <location>
        <begin position="409"/>
        <end position="433"/>
    </location>
</feature>
<dbReference type="Pfam" id="PF03004">
    <property type="entry name" value="Transposase_24"/>
    <property type="match status" value="1"/>
</dbReference>
<organism evidence="4 5">
    <name type="scientific">Deinandra increscens subsp. villosa</name>
    <dbReference type="NCBI Taxonomy" id="3103831"/>
    <lineage>
        <taxon>Eukaryota</taxon>
        <taxon>Viridiplantae</taxon>
        <taxon>Streptophyta</taxon>
        <taxon>Embryophyta</taxon>
        <taxon>Tracheophyta</taxon>
        <taxon>Spermatophyta</taxon>
        <taxon>Magnoliopsida</taxon>
        <taxon>eudicotyledons</taxon>
        <taxon>Gunneridae</taxon>
        <taxon>Pentapetalae</taxon>
        <taxon>asterids</taxon>
        <taxon>campanulids</taxon>
        <taxon>Asterales</taxon>
        <taxon>Asteraceae</taxon>
        <taxon>Asteroideae</taxon>
        <taxon>Heliantheae alliance</taxon>
        <taxon>Madieae</taxon>
        <taxon>Madiinae</taxon>
        <taxon>Deinandra</taxon>
    </lineage>
</organism>
<keyword evidence="5" id="KW-1185">Reference proteome</keyword>
<evidence type="ECO:0000256" key="3">
    <source>
        <dbReference type="SAM" id="Phobius"/>
    </source>
</evidence>
<keyword evidence="3" id="KW-1133">Transmembrane helix</keyword>
<accession>A0AAP0D2P2</accession>
<dbReference type="EMBL" id="JBCNJP010000014">
    <property type="protein sequence ID" value="KAK9067541.1"/>
    <property type="molecule type" value="Genomic_DNA"/>
</dbReference>
<feature type="region of interest" description="Disordered" evidence="2">
    <location>
        <begin position="1"/>
        <end position="80"/>
    </location>
</feature>
<evidence type="ECO:0000313" key="5">
    <source>
        <dbReference type="Proteomes" id="UP001408789"/>
    </source>
</evidence>
<evidence type="ECO:0000313" key="4">
    <source>
        <dbReference type="EMBL" id="KAK9067541.1"/>
    </source>
</evidence>
<sequence>MTTGSRGRVRHMGDSSSSRGGGPIRHVPRTVNSSTSKTSFPYTLNSRSGDSRSLNQHHGYAGSTSHGGHMDPLDDEDDDQFASGKVHRAIKIMFTQKHNGVWLTWKEVPKDVVDKAFDIFKTKYRYDPSCHYATREAFENVMKDRYPDIMSYWRTSSRKKARDAGHFIPPKKHNFKVICDYPPKGVDLDRWRKMCEAWDTEKWLQRSQCARKNRMSADSSGAISRHTGGSMGYDEHRIVLKRNLGRDPTFKELFFATHLTKDSKKKFLSGECQSMEELIFCTARSKEAYGAYETDMLKKYGKQHDDSDLWVGKQGGSGTRIFGIGSSDPQFVVTGKSSTIESGPLIAEYERSQKRVQELEARIETMENQLTQVIENERQARDQEQAQFKEMLHQQMIAFMKQFGQAPVWFTWSVLAVLFGFEGHCFSLFYAFIVKLS</sequence>
<feature type="compositionally biased region" description="Polar residues" evidence="2">
    <location>
        <begin position="30"/>
        <end position="66"/>
    </location>
</feature>
<keyword evidence="1" id="KW-0175">Coiled coil</keyword>
<keyword evidence="3" id="KW-0472">Membrane</keyword>
<comment type="caution">
    <text evidence="4">The sequence shown here is derived from an EMBL/GenBank/DDBJ whole genome shotgun (WGS) entry which is preliminary data.</text>
</comment>
<dbReference type="Proteomes" id="UP001408789">
    <property type="component" value="Unassembled WGS sequence"/>
</dbReference>
<feature type="coiled-coil region" evidence="1">
    <location>
        <begin position="349"/>
        <end position="394"/>
    </location>
</feature>
<dbReference type="InterPro" id="IPR004252">
    <property type="entry name" value="Probable_transposase_24"/>
</dbReference>
<evidence type="ECO:0008006" key="6">
    <source>
        <dbReference type="Google" id="ProtNLM"/>
    </source>
</evidence>
<proteinExistence type="predicted"/>
<dbReference type="PANTHER" id="PTHR33411">
    <property type="entry name" value="OS08G0392500 PROTEIN"/>
    <property type="match status" value="1"/>
</dbReference>
<dbReference type="PANTHER" id="PTHR33411:SF33">
    <property type="entry name" value="TRANSPOSASE, PTTA_EN_SPM, PLANT-RELATED"/>
    <property type="match status" value="1"/>
</dbReference>
<protein>
    <recommendedName>
        <fullName evidence="6">Transposase, Ptta/En/Spm, plant</fullName>
    </recommendedName>
</protein>
<evidence type="ECO:0000256" key="1">
    <source>
        <dbReference type="SAM" id="Coils"/>
    </source>
</evidence>
<gene>
    <name evidence="4" type="ORF">SSX86_011652</name>
</gene>
<evidence type="ECO:0000256" key="2">
    <source>
        <dbReference type="SAM" id="MobiDB-lite"/>
    </source>
</evidence>
<reference evidence="4 5" key="1">
    <citation type="submission" date="2024-04" db="EMBL/GenBank/DDBJ databases">
        <title>The reference genome of an endangered Asteraceae, Deinandra increscens subsp. villosa, native to the Central Coast of California.</title>
        <authorList>
            <person name="Guilliams M."/>
            <person name="Hasenstab-Lehman K."/>
            <person name="Meyer R."/>
            <person name="Mcevoy S."/>
        </authorList>
    </citation>
    <scope>NUCLEOTIDE SEQUENCE [LARGE SCALE GENOMIC DNA]</scope>
    <source>
        <tissue evidence="4">Leaf</tissue>
    </source>
</reference>